<dbReference type="AlphaFoldDB" id="A0AAJ1NFN0"/>
<gene>
    <name evidence="2" type="ORF">P6U19_22540</name>
</gene>
<evidence type="ECO:0000256" key="1">
    <source>
        <dbReference type="SAM" id="MobiDB-lite"/>
    </source>
</evidence>
<comment type="caution">
    <text evidence="2">The sequence shown here is derived from an EMBL/GenBank/DDBJ whole genome shotgun (WGS) entry which is preliminary data.</text>
</comment>
<reference evidence="2" key="1">
    <citation type="submission" date="2023-03" db="EMBL/GenBank/DDBJ databases">
        <title>Genetic diversity of Bacillus cereus sensu lato isolates from Slovenia.</title>
        <authorList>
            <person name="Abdelli M."/>
        </authorList>
    </citation>
    <scope>NUCLEOTIDE SEQUENCE</scope>
    <source>
        <strain evidence="2">SIBC39</strain>
    </source>
</reference>
<sequence length="42" mass="4577">MKDVLALQKMNKTKQKGKGQNPAKSSISLGCSPSSNTSWFFC</sequence>
<dbReference type="RefSeq" id="WP_189340009.1">
    <property type="nucleotide sequence ID" value="NZ_JARPRP010000024.1"/>
</dbReference>
<organism evidence="2 3">
    <name type="scientific">Bacillus paranthracis</name>
    <dbReference type="NCBI Taxonomy" id="2026186"/>
    <lineage>
        <taxon>Bacteria</taxon>
        <taxon>Bacillati</taxon>
        <taxon>Bacillota</taxon>
        <taxon>Bacilli</taxon>
        <taxon>Bacillales</taxon>
        <taxon>Bacillaceae</taxon>
        <taxon>Bacillus</taxon>
        <taxon>Bacillus cereus group</taxon>
    </lineage>
</organism>
<dbReference type="EMBL" id="JARPRR010000022">
    <property type="protein sequence ID" value="MDG0955367.1"/>
    <property type="molecule type" value="Genomic_DNA"/>
</dbReference>
<name>A0AAJ1NFN0_9BACI</name>
<accession>A0AAJ1NFN0</accession>
<dbReference type="NCBIfam" id="NF038159">
    <property type="entry name" value="lanthi_III_b"/>
    <property type="match status" value="1"/>
</dbReference>
<evidence type="ECO:0000313" key="2">
    <source>
        <dbReference type="EMBL" id="MDG0955367.1"/>
    </source>
</evidence>
<dbReference type="Proteomes" id="UP001216801">
    <property type="component" value="Unassembled WGS sequence"/>
</dbReference>
<feature type="region of interest" description="Disordered" evidence="1">
    <location>
        <begin position="1"/>
        <end position="42"/>
    </location>
</feature>
<proteinExistence type="predicted"/>
<dbReference type="InterPro" id="IPR045825">
    <property type="entry name" value="RamS"/>
</dbReference>
<protein>
    <submittedName>
        <fullName evidence="2">Class III lanthipeptide</fullName>
    </submittedName>
</protein>
<feature type="compositionally biased region" description="Polar residues" evidence="1">
    <location>
        <begin position="22"/>
        <end position="42"/>
    </location>
</feature>
<dbReference type="NCBIfam" id="NF038154">
    <property type="entry name" value="lanthi_III_a"/>
    <property type="match status" value="1"/>
</dbReference>
<evidence type="ECO:0000313" key="3">
    <source>
        <dbReference type="Proteomes" id="UP001216801"/>
    </source>
</evidence>
<dbReference type="Pfam" id="PF19402">
    <property type="entry name" value="RamS"/>
    <property type="match status" value="1"/>
</dbReference>